<dbReference type="EMBL" id="JARAVY010000046">
    <property type="protein sequence ID" value="MDX2916310.1"/>
    <property type="molecule type" value="Genomic_DNA"/>
</dbReference>
<comment type="caution">
    <text evidence="1">The sequence shown here is derived from an EMBL/GenBank/DDBJ whole genome shotgun (WGS) entry which is preliminary data.</text>
</comment>
<evidence type="ECO:0000313" key="2">
    <source>
        <dbReference type="Proteomes" id="UP001271723"/>
    </source>
</evidence>
<protein>
    <submittedName>
        <fullName evidence="1">Uncharacterized protein</fullName>
    </submittedName>
</protein>
<gene>
    <name evidence="1" type="ORF">PV517_47565</name>
</gene>
<evidence type="ECO:0000313" key="1">
    <source>
        <dbReference type="EMBL" id="MDX2916310.1"/>
    </source>
</evidence>
<reference evidence="1 2" key="1">
    <citation type="journal article" date="2023" name="Microb. Genom.">
        <title>Mesoterricola silvestris gen. nov., sp. nov., Mesoterricola sediminis sp. nov., Geothrix oryzae sp. nov., Geothrix edaphica sp. nov., Geothrix rubra sp. nov., and Geothrix limicola sp. nov., six novel members of Acidobacteriota isolated from soils.</title>
        <authorList>
            <person name="Weisberg A.J."/>
            <person name="Pearce E."/>
            <person name="Kramer C.G."/>
            <person name="Chang J.H."/>
            <person name="Clarke C.R."/>
        </authorList>
    </citation>
    <scope>NUCLEOTIDE SEQUENCE [LARGE SCALE GENOMIC DNA]</scope>
    <source>
        <strain evidence="1 2">NRRL_B-2795</strain>
    </source>
</reference>
<name>A0ABU4LKG7_9ACTN</name>
<accession>A0ABU4LKG7</accession>
<dbReference type="RefSeq" id="WP_218781431.1">
    <property type="nucleotide sequence ID" value="NZ_JAGJBZ010000001.1"/>
</dbReference>
<keyword evidence="2" id="KW-1185">Reference proteome</keyword>
<sequence length="57" mass="5936">MTDPSLSTKLIDRLARHGDAQRALADVTGTPGVKGSMDFLQLTVLGRTGPGYAFSGS</sequence>
<dbReference type="Proteomes" id="UP001271723">
    <property type="component" value="Unassembled WGS sequence"/>
</dbReference>
<proteinExistence type="predicted"/>
<organism evidence="1 2">
    <name type="scientific">Streptomyces griseiscabiei</name>
    <dbReference type="NCBI Taxonomy" id="2993540"/>
    <lineage>
        <taxon>Bacteria</taxon>
        <taxon>Bacillati</taxon>
        <taxon>Actinomycetota</taxon>
        <taxon>Actinomycetes</taxon>
        <taxon>Kitasatosporales</taxon>
        <taxon>Streptomycetaceae</taxon>
        <taxon>Streptomyces</taxon>
    </lineage>
</organism>